<evidence type="ECO:0000256" key="3">
    <source>
        <dbReference type="ARBA" id="ARBA00022692"/>
    </source>
</evidence>
<dbReference type="InterPro" id="IPR005829">
    <property type="entry name" value="Sugar_transporter_CS"/>
</dbReference>
<dbReference type="SUPFAM" id="SSF103473">
    <property type="entry name" value="MFS general substrate transporter"/>
    <property type="match status" value="1"/>
</dbReference>
<evidence type="ECO:0000256" key="7">
    <source>
        <dbReference type="SAM" id="Phobius"/>
    </source>
</evidence>
<keyword evidence="5 7" id="KW-0472">Membrane</keyword>
<dbReference type="PROSITE" id="PS00216">
    <property type="entry name" value="SUGAR_TRANSPORT_1"/>
    <property type="match status" value="1"/>
</dbReference>
<evidence type="ECO:0000256" key="6">
    <source>
        <dbReference type="SAM" id="MobiDB-lite"/>
    </source>
</evidence>
<feature type="domain" description="Major facilitator superfamily (MFS) profile" evidence="8">
    <location>
        <begin position="10"/>
        <end position="187"/>
    </location>
</feature>
<evidence type="ECO:0000256" key="4">
    <source>
        <dbReference type="ARBA" id="ARBA00022989"/>
    </source>
</evidence>
<dbReference type="Proteomes" id="UP000324022">
    <property type="component" value="Unassembled WGS sequence"/>
</dbReference>
<gene>
    <name evidence="9" type="ORF">UTRI_04704</name>
</gene>
<evidence type="ECO:0000259" key="8">
    <source>
        <dbReference type="PROSITE" id="PS50850"/>
    </source>
</evidence>
<dbReference type="OrthoDB" id="6133115at2759"/>
<dbReference type="PANTHER" id="PTHR48022:SF7">
    <property type="entry name" value="MAJOR FACILITATOR SUPERFAMILY (MFS) PROFILE DOMAIN-CONTAINING PROTEIN-RELATED"/>
    <property type="match status" value="1"/>
</dbReference>
<dbReference type="InterPro" id="IPR036259">
    <property type="entry name" value="MFS_trans_sf"/>
</dbReference>
<comment type="subcellular location">
    <subcellularLocation>
        <location evidence="1">Membrane</location>
        <topology evidence="1">Multi-pass membrane protein</topology>
    </subcellularLocation>
</comment>
<evidence type="ECO:0000313" key="10">
    <source>
        <dbReference type="Proteomes" id="UP000324022"/>
    </source>
</evidence>
<dbReference type="PROSITE" id="PS51257">
    <property type="entry name" value="PROKAR_LIPOPROTEIN"/>
    <property type="match status" value="1"/>
</dbReference>
<dbReference type="EMBL" id="OOIN01000022">
    <property type="protein sequence ID" value="SPO28307.1"/>
    <property type="molecule type" value="Genomic_DNA"/>
</dbReference>
<evidence type="ECO:0000256" key="5">
    <source>
        <dbReference type="ARBA" id="ARBA00023136"/>
    </source>
</evidence>
<evidence type="ECO:0000313" key="9">
    <source>
        <dbReference type="EMBL" id="SPO28307.1"/>
    </source>
</evidence>
<reference evidence="9 10" key="1">
    <citation type="submission" date="2018-03" db="EMBL/GenBank/DDBJ databases">
        <authorList>
            <person name="Guldener U."/>
        </authorList>
    </citation>
    <scope>NUCLEOTIDE SEQUENCE [LARGE SCALE GENOMIC DNA]</scope>
    <source>
        <strain evidence="9 10">NBRC100155</strain>
    </source>
</reference>
<evidence type="ECO:0000256" key="1">
    <source>
        <dbReference type="ARBA" id="ARBA00004141"/>
    </source>
</evidence>
<keyword evidence="10" id="KW-1185">Reference proteome</keyword>
<dbReference type="InterPro" id="IPR020846">
    <property type="entry name" value="MFS_dom"/>
</dbReference>
<feature type="transmembrane region" description="Helical" evidence="7">
    <location>
        <begin position="96"/>
        <end position="123"/>
    </location>
</feature>
<organism evidence="9 10">
    <name type="scientific">Ustilago trichophora</name>
    <dbReference type="NCBI Taxonomy" id="86804"/>
    <lineage>
        <taxon>Eukaryota</taxon>
        <taxon>Fungi</taxon>
        <taxon>Dikarya</taxon>
        <taxon>Basidiomycota</taxon>
        <taxon>Ustilaginomycotina</taxon>
        <taxon>Ustilaginomycetes</taxon>
        <taxon>Ustilaginales</taxon>
        <taxon>Ustilaginaceae</taxon>
        <taxon>Ustilago</taxon>
    </lineage>
</organism>
<dbReference type="Gene3D" id="1.20.1250.20">
    <property type="entry name" value="MFS general substrate transporter like domains"/>
    <property type="match status" value="1"/>
</dbReference>
<dbReference type="InterPro" id="IPR050360">
    <property type="entry name" value="MFS_Sugar_Transporters"/>
</dbReference>
<keyword evidence="4 7" id="KW-1133">Transmembrane helix</keyword>
<feature type="region of interest" description="Disordered" evidence="6">
    <location>
        <begin position="149"/>
        <end position="187"/>
    </location>
</feature>
<dbReference type="InterPro" id="IPR005828">
    <property type="entry name" value="MFS_sugar_transport-like"/>
</dbReference>
<evidence type="ECO:0000256" key="2">
    <source>
        <dbReference type="ARBA" id="ARBA00010992"/>
    </source>
</evidence>
<sequence>MGRITNPYVLTALACTGGLLFGFDISSMAGIIASPNYLTYFGPADQTVECPDRPGALCNPGPSADVQGGITALMAGGSFLASLFSGIVSDRFGRRYAIFLGCIFWVIGSILTCAVQNIAMLIVGRIFNGIEKDDWPQLAGHGYEQPRFERHQNCTTGRGPLFPRESSKEEQNNGGILGSPGLGPSNV</sequence>
<accession>A0A5C3EF40</accession>
<dbReference type="AlphaFoldDB" id="A0A5C3EF40"/>
<comment type="similarity">
    <text evidence="2">Belongs to the major facilitator superfamily. Sugar transporter (TC 2.A.1.1) family.</text>
</comment>
<dbReference type="PROSITE" id="PS50850">
    <property type="entry name" value="MFS"/>
    <property type="match status" value="1"/>
</dbReference>
<dbReference type="GO" id="GO:0005351">
    <property type="term" value="F:carbohydrate:proton symporter activity"/>
    <property type="evidence" value="ECO:0007669"/>
    <property type="project" value="TreeGrafter"/>
</dbReference>
<dbReference type="PANTHER" id="PTHR48022">
    <property type="entry name" value="PLASTIDIC GLUCOSE TRANSPORTER 4"/>
    <property type="match status" value="1"/>
</dbReference>
<proteinExistence type="inferred from homology"/>
<keyword evidence="3 7" id="KW-0812">Transmembrane</keyword>
<protein>
    <recommendedName>
        <fullName evidence="8">Major facilitator superfamily (MFS) profile domain-containing protein</fullName>
    </recommendedName>
</protein>
<name>A0A5C3EF40_9BASI</name>
<feature type="transmembrane region" description="Helical" evidence="7">
    <location>
        <begin position="70"/>
        <end position="89"/>
    </location>
</feature>
<dbReference type="GO" id="GO:0016020">
    <property type="term" value="C:membrane"/>
    <property type="evidence" value="ECO:0007669"/>
    <property type="project" value="UniProtKB-SubCell"/>
</dbReference>
<dbReference type="Pfam" id="PF00083">
    <property type="entry name" value="Sugar_tr"/>
    <property type="match status" value="1"/>
</dbReference>